<dbReference type="InterPro" id="IPR003593">
    <property type="entry name" value="AAA+_ATPase"/>
</dbReference>
<feature type="region of interest" description="Disordered" evidence="1">
    <location>
        <begin position="43"/>
        <end position="94"/>
    </location>
</feature>
<comment type="caution">
    <text evidence="3">The sequence shown here is derived from an EMBL/GenBank/DDBJ whole genome shotgun (WGS) entry which is preliminary data.</text>
</comment>
<gene>
    <name evidence="3" type="ORF">IFR04_013772</name>
</gene>
<protein>
    <recommendedName>
        <fullName evidence="2">AAA+ ATPase domain-containing protein</fullName>
    </recommendedName>
</protein>
<keyword evidence="4" id="KW-1185">Reference proteome</keyword>
<evidence type="ECO:0000313" key="3">
    <source>
        <dbReference type="EMBL" id="KAG4413088.1"/>
    </source>
</evidence>
<evidence type="ECO:0000313" key="4">
    <source>
        <dbReference type="Proteomes" id="UP000664132"/>
    </source>
</evidence>
<evidence type="ECO:0000259" key="2">
    <source>
        <dbReference type="SMART" id="SM00382"/>
    </source>
</evidence>
<dbReference type="OrthoDB" id="10042665at2759"/>
<dbReference type="Pfam" id="PF00004">
    <property type="entry name" value="AAA"/>
    <property type="match status" value="1"/>
</dbReference>
<dbReference type="SMART" id="SM00382">
    <property type="entry name" value="AAA"/>
    <property type="match status" value="1"/>
</dbReference>
<dbReference type="InterPro" id="IPR027417">
    <property type="entry name" value="P-loop_NTPase"/>
</dbReference>
<name>A0A8H7T6F4_9HELO</name>
<dbReference type="CDD" id="cd19481">
    <property type="entry name" value="RecA-like_protease"/>
    <property type="match status" value="1"/>
</dbReference>
<dbReference type="GO" id="GO:0005524">
    <property type="term" value="F:ATP binding"/>
    <property type="evidence" value="ECO:0007669"/>
    <property type="project" value="InterPro"/>
</dbReference>
<feature type="domain" description="AAA+ ATPase" evidence="2">
    <location>
        <begin position="583"/>
        <end position="710"/>
    </location>
</feature>
<dbReference type="Gene3D" id="3.40.50.300">
    <property type="entry name" value="P-loop containing nucleotide triphosphate hydrolases"/>
    <property type="match status" value="1"/>
</dbReference>
<feature type="compositionally biased region" description="Basic and acidic residues" evidence="1">
    <location>
        <begin position="401"/>
        <end position="425"/>
    </location>
</feature>
<dbReference type="InterPro" id="IPR054289">
    <property type="entry name" value="DUF7025"/>
</dbReference>
<dbReference type="SUPFAM" id="SSF52540">
    <property type="entry name" value="P-loop containing nucleoside triphosphate hydrolases"/>
    <property type="match status" value="1"/>
</dbReference>
<dbReference type="Pfam" id="PF22942">
    <property type="entry name" value="DUF7025"/>
    <property type="match status" value="1"/>
</dbReference>
<proteinExistence type="predicted"/>
<dbReference type="PANTHER" id="PTHR46411">
    <property type="entry name" value="FAMILY ATPASE, PUTATIVE-RELATED"/>
    <property type="match status" value="1"/>
</dbReference>
<dbReference type="EMBL" id="JAFJYH010000334">
    <property type="protein sequence ID" value="KAG4413088.1"/>
    <property type="molecule type" value="Genomic_DNA"/>
</dbReference>
<evidence type="ECO:0000256" key="1">
    <source>
        <dbReference type="SAM" id="MobiDB-lite"/>
    </source>
</evidence>
<dbReference type="GO" id="GO:0016887">
    <property type="term" value="F:ATP hydrolysis activity"/>
    <property type="evidence" value="ECO:0007669"/>
    <property type="project" value="InterPro"/>
</dbReference>
<accession>A0A8H7T6F4</accession>
<reference evidence="3" key="1">
    <citation type="submission" date="2021-02" db="EMBL/GenBank/DDBJ databases">
        <title>Genome sequence Cadophora malorum strain M34.</title>
        <authorList>
            <person name="Stefanovic E."/>
            <person name="Vu D."/>
            <person name="Scully C."/>
            <person name="Dijksterhuis J."/>
            <person name="Roader J."/>
            <person name="Houbraken J."/>
        </authorList>
    </citation>
    <scope>NUCLEOTIDE SEQUENCE</scope>
    <source>
        <strain evidence="3">M34</strain>
    </source>
</reference>
<dbReference type="AlphaFoldDB" id="A0A8H7T6F4"/>
<dbReference type="PANTHER" id="PTHR46411:SF2">
    <property type="entry name" value="AAA+ ATPASE DOMAIN-CONTAINING PROTEIN"/>
    <property type="match status" value="1"/>
</dbReference>
<organism evidence="3 4">
    <name type="scientific">Cadophora malorum</name>
    <dbReference type="NCBI Taxonomy" id="108018"/>
    <lineage>
        <taxon>Eukaryota</taxon>
        <taxon>Fungi</taxon>
        <taxon>Dikarya</taxon>
        <taxon>Ascomycota</taxon>
        <taxon>Pezizomycotina</taxon>
        <taxon>Leotiomycetes</taxon>
        <taxon>Helotiales</taxon>
        <taxon>Ploettnerulaceae</taxon>
        <taxon>Cadophora</taxon>
    </lineage>
</organism>
<feature type="compositionally biased region" description="Low complexity" evidence="1">
    <location>
        <begin position="43"/>
        <end position="54"/>
    </location>
</feature>
<dbReference type="Proteomes" id="UP000664132">
    <property type="component" value="Unassembled WGS sequence"/>
</dbReference>
<dbReference type="InterPro" id="IPR003959">
    <property type="entry name" value="ATPase_AAA_core"/>
</dbReference>
<feature type="region of interest" description="Disordered" evidence="1">
    <location>
        <begin position="401"/>
        <end position="431"/>
    </location>
</feature>
<sequence>MAEQGHTTSDTVLATSKGEHISSLEDRYIKLLESKIAHLESQLAAQAQEQDPAQEVNNGSSDEVTDEDTGLQKDGIPSPAVNHRKGTAKHDESDNGSRYTLIISRWDSKKGEFVDSTSDIKDETLFGPQVKSNRAFIFRKTSLLSETRRGLGTRESSSFEIIFPPLQKLLGSLTSKWGWPDLVTQCSNPFSALIYSWDDALQASTFIVEGESEDEKQARDDLKELLRIVSTSSGDQQLDQYFKDRKTLLSEGAITHEALWTLFPPGTLILGRPCNDEPQVFFVNSCDRFVSDEDDFEVVCYSFDWNGSEFGRMPFEMAIKDWGGDRKRIAELPFYPLEFYEEAGSDSEQSIKNLRTALEKRGTQFRNFCRAEKGKQMFNYSDGAAYFHRAGVFLERRASDMEDPELESRRNESFSSSSDDKRDEASGSGSSWKSISGAMIVDFSSYMTYQPARAPILGSLYMYEGHVSDLSPERRKQKIFQDMYRTDWDGHPPEKDMTPEQLLCCPPRVLGYALKQKTWVQLLVKHLRKPNDADVSTFRDKLQLDEESKDLISKSVIAHEKGKRKNENGKSSGLEDFAPEKGKGLVIMLYGLPGVGKTLSAESVAQMTGKPLLSVGVSDIGIEGDKVESNLQKVFALAGIWEAVLLFDEADVFLEARGEGDNDLRRNAMVSVLLRVLEYYDGILILTTNRMRSLDIAVQSRIHLAIKFAELSPAQKFSIFRSFLEQLSDKNLVDSFNDLMKWVDKEGKRFDFNGRQIRNIISTALGIALAENRKLCRDDLSSVARQTDTFKRDLSTQEAIYRDRQINPRS</sequence>